<evidence type="ECO:0000313" key="1">
    <source>
        <dbReference type="EMBL" id="ABW68322.1"/>
    </source>
</evidence>
<dbReference type="RefSeq" id="WP_012175934.1">
    <property type="nucleotide sequence ID" value="NC_009943.1"/>
</dbReference>
<dbReference type="OrthoDB" id="5420534at2"/>
<keyword evidence="2" id="KW-1185">Reference proteome</keyword>
<dbReference type="KEGG" id="dol:Dole_2518"/>
<dbReference type="eggNOG" id="COG5423">
    <property type="taxonomic scope" value="Bacteria"/>
</dbReference>
<accession>A8ZW88</accession>
<reference evidence="1 2" key="1">
    <citation type="submission" date="2007-10" db="EMBL/GenBank/DDBJ databases">
        <title>Complete sequence of Desulfococcus oleovorans Hxd3.</title>
        <authorList>
            <consortium name="US DOE Joint Genome Institute"/>
            <person name="Copeland A."/>
            <person name="Lucas S."/>
            <person name="Lapidus A."/>
            <person name="Barry K."/>
            <person name="Glavina del Rio T."/>
            <person name="Dalin E."/>
            <person name="Tice H."/>
            <person name="Pitluck S."/>
            <person name="Kiss H."/>
            <person name="Brettin T."/>
            <person name="Bruce D."/>
            <person name="Detter J.C."/>
            <person name="Han C."/>
            <person name="Schmutz J."/>
            <person name="Larimer F."/>
            <person name="Land M."/>
            <person name="Hauser L."/>
            <person name="Kyrpides N."/>
            <person name="Kim E."/>
            <person name="Wawrik B."/>
            <person name="Richardson P."/>
        </authorList>
    </citation>
    <scope>NUCLEOTIDE SEQUENCE [LARGE SCALE GENOMIC DNA]</scope>
    <source>
        <strain evidence="2">DSM 6200 / JCM 39069 / Hxd3</strain>
    </source>
</reference>
<gene>
    <name evidence="1" type="ordered locus">Dole_2518</name>
</gene>
<sequence length="197" mass="21189">MSLSPEFKPLVDFALGAGACRAAMLPAAKVVIDGSLADRCRAPGCPNYGLSINCPPHVPGPLELQKELETFHQALFFIIDVPAEMLFSGQRVKAFELLQKTAAAIERQAVQAGFARARAYAGGSCREIFCHAHGDCPPLLQKGECRYPQYARPSMSGFGIDVARLFETAGWTMRMAQPSPDTGATQMADICGLVLVD</sequence>
<dbReference type="EMBL" id="CP000859">
    <property type="protein sequence ID" value="ABW68322.1"/>
    <property type="molecule type" value="Genomic_DNA"/>
</dbReference>
<dbReference type="STRING" id="96561.Dole_2518"/>
<name>A8ZW88_DESOH</name>
<organism evidence="1 2">
    <name type="scientific">Desulfosudis oleivorans (strain DSM 6200 / JCM 39069 / Hxd3)</name>
    <name type="common">Desulfococcus oleovorans</name>
    <dbReference type="NCBI Taxonomy" id="96561"/>
    <lineage>
        <taxon>Bacteria</taxon>
        <taxon>Pseudomonadati</taxon>
        <taxon>Thermodesulfobacteriota</taxon>
        <taxon>Desulfobacteria</taxon>
        <taxon>Desulfobacterales</taxon>
        <taxon>Desulfosudaceae</taxon>
        <taxon>Desulfosudis</taxon>
    </lineage>
</organism>
<evidence type="ECO:0000313" key="2">
    <source>
        <dbReference type="Proteomes" id="UP000008561"/>
    </source>
</evidence>
<dbReference type="InterPro" id="IPR019271">
    <property type="entry name" value="DUF2284_metal-binding"/>
</dbReference>
<dbReference type="Proteomes" id="UP000008561">
    <property type="component" value="Chromosome"/>
</dbReference>
<protein>
    <submittedName>
        <fullName evidence="1">Metal-binding protein-like protein</fullName>
    </submittedName>
</protein>
<dbReference type="Pfam" id="PF10050">
    <property type="entry name" value="DUF2284"/>
    <property type="match status" value="1"/>
</dbReference>
<dbReference type="AlphaFoldDB" id="A8ZW88"/>
<proteinExistence type="predicted"/>
<dbReference type="HOGENOM" id="CLU_097790_0_0_7"/>